<keyword evidence="2" id="KW-1185">Reference proteome</keyword>
<organism evidence="1 2">
    <name type="scientific">Roseobacter litoralis (strain ATCC 49566 / DSM 6996 / JCM 21268 / NBRC 15278 / OCh 149)</name>
    <dbReference type="NCBI Taxonomy" id="391595"/>
    <lineage>
        <taxon>Bacteria</taxon>
        <taxon>Pseudomonadati</taxon>
        <taxon>Pseudomonadota</taxon>
        <taxon>Alphaproteobacteria</taxon>
        <taxon>Rhodobacterales</taxon>
        <taxon>Roseobacteraceae</taxon>
        <taxon>Roseobacter</taxon>
    </lineage>
</organism>
<sequence length="97" mass="10210">MTLAPFVQILARGKGRARTMTDAAQGVMASILTRSAAPAAVQGTFHPSDRSRQAQVAAIGEAGLALWTPKAAPTPDKAHQIAQDLWDARHHTESPSA</sequence>
<dbReference type="HOGENOM" id="CLU_2344878_0_0_5"/>
<proteinExistence type="predicted"/>
<dbReference type="RefSeq" id="WP_013963763.1">
    <property type="nucleotide sequence ID" value="NC_015730.1"/>
</dbReference>
<name>F7ZEI7_ROSLO</name>
<gene>
    <name evidence="1" type="ordered locus">RLO149_c039820</name>
</gene>
<dbReference type="KEGG" id="rli:RLO149_c039820"/>
<dbReference type="OrthoDB" id="8455878at2"/>
<dbReference type="EMBL" id="CP002623">
    <property type="protein sequence ID" value="AEI95883.1"/>
    <property type="molecule type" value="Genomic_DNA"/>
</dbReference>
<accession>F7ZEI7</accession>
<dbReference type="STRING" id="391595.RLO149_c039820"/>
<evidence type="ECO:0000313" key="1">
    <source>
        <dbReference type="EMBL" id="AEI95883.1"/>
    </source>
</evidence>
<reference evidence="1 2" key="1">
    <citation type="journal article" date="2011" name="BMC Genomics">
        <title>Comparative genome analysis and genome-guided physiological analysis of Roseobacter litoralis.</title>
        <authorList>
            <person name="Kalhoefer D."/>
            <person name="Thole S."/>
            <person name="Voget S."/>
            <person name="Lehmann R."/>
            <person name="Liesegang H."/>
            <person name="Wollher A."/>
            <person name="Daniel R."/>
            <person name="Simon M."/>
            <person name="Brinkhoff T."/>
        </authorList>
    </citation>
    <scope>NUCLEOTIDE SEQUENCE [LARGE SCALE GENOMIC DNA]</scope>
    <source>
        <strain evidence="2">ATCC 49566 / DSM 6996 / JCM 21268 / NBRC 15278 / OCh 149</strain>
    </source>
</reference>
<evidence type="ECO:0000313" key="2">
    <source>
        <dbReference type="Proteomes" id="UP000001353"/>
    </source>
</evidence>
<dbReference type="AlphaFoldDB" id="F7ZEI7"/>
<protein>
    <submittedName>
        <fullName evidence="1">Uncharacterized protein</fullName>
    </submittedName>
</protein>
<dbReference type="Proteomes" id="UP000001353">
    <property type="component" value="Chromosome"/>
</dbReference>
<dbReference type="eggNOG" id="ENOG5031A96">
    <property type="taxonomic scope" value="Bacteria"/>
</dbReference>